<sequence length="1105" mass="119141">MRRFGPEAGLCTANVRRVLQDRAGRVWAATTTGLSRAPASVQRFECVAGGGSFDSEVASDLLEDREGSLWTVHDNGIAQHLPDERFAQFTTAQGLPNNEVHSILKIGPAAYWVGTPNGLTELRPGAPAGQQARPVRLPSRGPQPFVRCLFRDSRGDIWVGLTSAGALRYRPATGQWTVFNQRPALGGQSVASIAEDGRGRIWLLTRQAGLTVFDPATQAFQTFDARRGGLGTNNLWKILRARDGVLWVGTDDRGLVRLDPATDRFQAVPGQPDRLSIGSISEDERGNLWLGSIGSGLLRYDGHRLQSFGLETGLQSNNPFFVQCDGRGHVWLGTNLGLDCFDIRTSKARSFGLAEGFSGQETNQNAVLPDEGGQLWVGTINGLMHYNPALARPNRAAPRTLVAGLRIFLKDTTLVPDLALPHELNHLTFDYIGVSLTNPSQVRYQYRLAGFESAWVGPLKTTSATYTNLPPGDYSFQVRAANNDGVWNRRPATYAFSIRAPWWQAWWAYLLYASSFALIIYGVRAYTQDRERQRADRQLERQALEHLQEMDRVKTDFFTNVSHELRTPLTLILGPAETLATEPTDAAVRRQGGLVLRNARKLLALINQLLDLSKLEAGALRLLPTSGDVAGDVCRLVASFASLAESRGIELVCETPAGPVPLVFDAGKLEEMMSNLISNALRFTPAGGKVTVRVAETPPEVAAPRGGVELAVIDTGPGIAATDLPHLFNRFYQASSASDDQLRIGTGIGLALVRELTELHGGTVAVSSCPGEGAAFVVRLPRVLQPVAEAAKASVTQPGVAASSQPPETGVPGLAELEGATAAVVLIVEDNDEVREFIRATLAPAGYRLLLAPGGRAGVDVALAEVPDLVVSDVMMPGLNGYEVCAQLKSNPATSHVPVVLLTAKSDAEAKLEGLETGADAFLAKPFNPRELQAQVRNLLALRQRLQARLVAAPVLNEEISEETTAAMQPRLVLPDPQVAHAAAVASLPSLDQEFLRRVNESILAHLADEEFGVDQLGTHIGMSRTQVHRKLKALTGQSPGEVIRGTRLHRALALLRAQVGTVAEVSYQVGFSSPAAFSTAFSRQFGYPPSSVARQVEPKNESGG</sequence>
<dbReference type="Gene3D" id="3.30.565.10">
    <property type="entry name" value="Histidine kinase-like ATPase, C-terminal domain"/>
    <property type="match status" value="1"/>
</dbReference>
<dbReference type="InterPro" id="IPR003594">
    <property type="entry name" value="HATPase_dom"/>
</dbReference>
<dbReference type="SUPFAM" id="SSF63829">
    <property type="entry name" value="Calcium-dependent phosphotriesterase"/>
    <property type="match status" value="1"/>
</dbReference>
<dbReference type="PANTHER" id="PTHR43547">
    <property type="entry name" value="TWO-COMPONENT HISTIDINE KINASE"/>
    <property type="match status" value="1"/>
</dbReference>
<reference evidence="11" key="1">
    <citation type="submission" date="2022-04" db="EMBL/GenBank/DDBJ databases">
        <title>Hymenobacter sp. isolated from the air.</title>
        <authorList>
            <person name="Won M."/>
            <person name="Lee C.-M."/>
            <person name="Woen H.-Y."/>
            <person name="Kwon S.-W."/>
        </authorList>
    </citation>
    <scope>NUCLEOTIDE SEQUENCE</scope>
    <source>
        <strain evidence="11">5116S-3</strain>
    </source>
</reference>
<evidence type="ECO:0000313" key="11">
    <source>
        <dbReference type="EMBL" id="UOQ71474.1"/>
    </source>
</evidence>
<dbReference type="InterPro" id="IPR003961">
    <property type="entry name" value="FN3_dom"/>
</dbReference>
<evidence type="ECO:0000256" key="5">
    <source>
        <dbReference type="ARBA" id="ARBA00023125"/>
    </source>
</evidence>
<proteinExistence type="predicted"/>
<evidence type="ECO:0000259" key="10">
    <source>
        <dbReference type="PROSITE" id="PS50110"/>
    </source>
</evidence>
<dbReference type="InterPro" id="IPR009057">
    <property type="entry name" value="Homeodomain-like_sf"/>
</dbReference>
<dbReference type="Pfam" id="PF00512">
    <property type="entry name" value="HisKA"/>
    <property type="match status" value="1"/>
</dbReference>
<dbReference type="Proteomes" id="UP000831796">
    <property type="component" value="Chromosome"/>
</dbReference>
<dbReference type="PROSITE" id="PS00041">
    <property type="entry name" value="HTH_ARAC_FAMILY_1"/>
    <property type="match status" value="1"/>
</dbReference>
<feature type="modified residue" description="4-aspartylphosphate" evidence="7">
    <location>
        <position position="873"/>
    </location>
</feature>
<evidence type="ECO:0000256" key="4">
    <source>
        <dbReference type="ARBA" id="ARBA00023015"/>
    </source>
</evidence>
<dbReference type="InterPro" id="IPR018062">
    <property type="entry name" value="HTH_AraC-typ_CS"/>
</dbReference>
<dbReference type="Pfam" id="PF07495">
    <property type="entry name" value="Y_Y_Y"/>
    <property type="match status" value="1"/>
</dbReference>
<dbReference type="InterPro" id="IPR013783">
    <property type="entry name" value="Ig-like_fold"/>
</dbReference>
<evidence type="ECO:0000256" key="3">
    <source>
        <dbReference type="ARBA" id="ARBA00022553"/>
    </source>
</evidence>
<dbReference type="InterPro" id="IPR005467">
    <property type="entry name" value="His_kinase_dom"/>
</dbReference>
<dbReference type="CDD" id="cd00075">
    <property type="entry name" value="HATPase"/>
    <property type="match status" value="1"/>
</dbReference>
<dbReference type="Gene3D" id="1.10.287.130">
    <property type="match status" value="1"/>
</dbReference>
<dbReference type="GO" id="GO:0000155">
    <property type="term" value="F:phosphorelay sensor kinase activity"/>
    <property type="evidence" value="ECO:0007669"/>
    <property type="project" value="InterPro"/>
</dbReference>
<evidence type="ECO:0000313" key="12">
    <source>
        <dbReference type="Proteomes" id="UP000831796"/>
    </source>
</evidence>
<dbReference type="InterPro" id="IPR001789">
    <property type="entry name" value="Sig_transdc_resp-reg_receiver"/>
</dbReference>
<evidence type="ECO:0000259" key="8">
    <source>
        <dbReference type="PROSITE" id="PS01124"/>
    </source>
</evidence>
<dbReference type="PRINTS" id="PR00344">
    <property type="entry name" value="BCTRLSENSOR"/>
</dbReference>
<dbReference type="InterPro" id="IPR015943">
    <property type="entry name" value="WD40/YVTN_repeat-like_dom_sf"/>
</dbReference>
<dbReference type="SMART" id="SM00342">
    <property type="entry name" value="HTH_ARAC"/>
    <property type="match status" value="1"/>
</dbReference>
<dbReference type="FunFam" id="1.10.287.130:FF:000045">
    <property type="entry name" value="Two-component system sensor histidine kinase/response regulator"/>
    <property type="match status" value="1"/>
</dbReference>
<dbReference type="PROSITE" id="PS01124">
    <property type="entry name" value="HTH_ARAC_FAMILY_2"/>
    <property type="match status" value="1"/>
</dbReference>
<keyword evidence="5" id="KW-0238">DNA-binding</keyword>
<dbReference type="PANTHER" id="PTHR43547:SF2">
    <property type="entry name" value="HYBRID SIGNAL TRANSDUCTION HISTIDINE KINASE C"/>
    <property type="match status" value="1"/>
</dbReference>
<dbReference type="PROSITE" id="PS50110">
    <property type="entry name" value="RESPONSE_REGULATORY"/>
    <property type="match status" value="1"/>
</dbReference>
<dbReference type="Pfam" id="PF02518">
    <property type="entry name" value="HATPase_c"/>
    <property type="match status" value="1"/>
</dbReference>
<dbReference type="InterPro" id="IPR036890">
    <property type="entry name" value="HATPase_C_sf"/>
</dbReference>
<dbReference type="SMART" id="SM00388">
    <property type="entry name" value="HisKA"/>
    <property type="match status" value="1"/>
</dbReference>
<dbReference type="GO" id="GO:0003700">
    <property type="term" value="F:DNA-binding transcription factor activity"/>
    <property type="evidence" value="ECO:0007669"/>
    <property type="project" value="InterPro"/>
</dbReference>
<dbReference type="CDD" id="cd00063">
    <property type="entry name" value="FN3"/>
    <property type="match status" value="1"/>
</dbReference>
<feature type="domain" description="Histidine kinase" evidence="9">
    <location>
        <begin position="560"/>
        <end position="784"/>
    </location>
</feature>
<dbReference type="SMART" id="SM00387">
    <property type="entry name" value="HATPase_c"/>
    <property type="match status" value="1"/>
</dbReference>
<dbReference type="CDD" id="cd00082">
    <property type="entry name" value="HisKA"/>
    <property type="match status" value="1"/>
</dbReference>
<dbReference type="SMART" id="SM00448">
    <property type="entry name" value="REC"/>
    <property type="match status" value="1"/>
</dbReference>
<dbReference type="Gene3D" id="3.40.50.2300">
    <property type="match status" value="1"/>
</dbReference>
<dbReference type="Gene3D" id="2.130.10.10">
    <property type="entry name" value="YVTN repeat-like/Quinoprotein amine dehydrogenase"/>
    <property type="match status" value="2"/>
</dbReference>
<evidence type="ECO:0000256" key="1">
    <source>
        <dbReference type="ARBA" id="ARBA00000085"/>
    </source>
</evidence>
<dbReference type="KEGG" id="hcu:MUN79_23095"/>
<dbReference type="InterPro" id="IPR011123">
    <property type="entry name" value="Y_Y_Y"/>
</dbReference>
<dbReference type="InterPro" id="IPR011006">
    <property type="entry name" value="CheY-like_superfamily"/>
</dbReference>
<evidence type="ECO:0000256" key="7">
    <source>
        <dbReference type="PROSITE-ProRule" id="PRU00169"/>
    </source>
</evidence>
<evidence type="ECO:0000259" key="9">
    <source>
        <dbReference type="PROSITE" id="PS50109"/>
    </source>
</evidence>
<dbReference type="Pfam" id="PF12833">
    <property type="entry name" value="HTH_18"/>
    <property type="match status" value="1"/>
</dbReference>
<dbReference type="RefSeq" id="WP_244674881.1">
    <property type="nucleotide sequence ID" value="NZ_CP095046.1"/>
</dbReference>
<dbReference type="Gene3D" id="1.10.10.60">
    <property type="entry name" value="Homeodomain-like"/>
    <property type="match status" value="1"/>
</dbReference>
<evidence type="ECO:0000256" key="2">
    <source>
        <dbReference type="ARBA" id="ARBA00012438"/>
    </source>
</evidence>
<keyword evidence="3 7" id="KW-0597">Phosphoprotein</keyword>
<evidence type="ECO:0000256" key="6">
    <source>
        <dbReference type="ARBA" id="ARBA00023163"/>
    </source>
</evidence>
<keyword evidence="4" id="KW-0805">Transcription regulation</keyword>
<feature type="domain" description="HTH araC/xylS-type" evidence="8">
    <location>
        <begin position="997"/>
        <end position="1096"/>
    </location>
</feature>
<feature type="domain" description="Response regulatory" evidence="10">
    <location>
        <begin position="824"/>
        <end position="940"/>
    </location>
</feature>
<dbReference type="AlphaFoldDB" id="A0A8T9Q1V1"/>
<dbReference type="InterPro" id="IPR018060">
    <property type="entry name" value="HTH_AraC"/>
</dbReference>
<dbReference type="SUPFAM" id="SSF47384">
    <property type="entry name" value="Homodimeric domain of signal transducing histidine kinase"/>
    <property type="match status" value="1"/>
</dbReference>
<dbReference type="InterPro" id="IPR003661">
    <property type="entry name" value="HisK_dim/P_dom"/>
</dbReference>
<dbReference type="InterPro" id="IPR036097">
    <property type="entry name" value="HisK_dim/P_sf"/>
</dbReference>
<accession>A0A8T9Q1V1</accession>
<protein>
    <recommendedName>
        <fullName evidence="2">histidine kinase</fullName>
        <ecNumber evidence="2">2.7.13.3</ecNumber>
    </recommendedName>
</protein>
<comment type="catalytic activity">
    <reaction evidence="1">
        <text>ATP + protein L-histidine = ADP + protein N-phospho-L-histidine.</text>
        <dbReference type="EC" id="2.7.13.3"/>
    </reaction>
</comment>
<gene>
    <name evidence="11" type="ORF">MUN79_23095</name>
</gene>
<organism evidence="11 12">
    <name type="scientific">Hymenobacter cellulosilyticus</name>
    <dbReference type="NCBI Taxonomy" id="2932248"/>
    <lineage>
        <taxon>Bacteria</taxon>
        <taxon>Pseudomonadati</taxon>
        <taxon>Bacteroidota</taxon>
        <taxon>Cytophagia</taxon>
        <taxon>Cytophagales</taxon>
        <taxon>Hymenobacteraceae</taxon>
        <taxon>Hymenobacter</taxon>
    </lineage>
</organism>
<dbReference type="SUPFAM" id="SSF55874">
    <property type="entry name" value="ATPase domain of HSP90 chaperone/DNA topoisomerase II/histidine kinase"/>
    <property type="match status" value="1"/>
</dbReference>
<dbReference type="Pfam" id="PF00072">
    <property type="entry name" value="Response_reg"/>
    <property type="match status" value="1"/>
</dbReference>
<dbReference type="InterPro" id="IPR004358">
    <property type="entry name" value="Sig_transdc_His_kin-like_C"/>
</dbReference>
<keyword evidence="12" id="KW-1185">Reference proteome</keyword>
<dbReference type="GO" id="GO:0043565">
    <property type="term" value="F:sequence-specific DNA binding"/>
    <property type="evidence" value="ECO:0007669"/>
    <property type="project" value="InterPro"/>
</dbReference>
<dbReference type="EC" id="2.7.13.3" evidence="2"/>
<dbReference type="EMBL" id="CP095046">
    <property type="protein sequence ID" value="UOQ71474.1"/>
    <property type="molecule type" value="Genomic_DNA"/>
</dbReference>
<dbReference type="SUPFAM" id="SSF46689">
    <property type="entry name" value="Homeodomain-like"/>
    <property type="match status" value="1"/>
</dbReference>
<dbReference type="SUPFAM" id="SSF52172">
    <property type="entry name" value="CheY-like"/>
    <property type="match status" value="1"/>
</dbReference>
<dbReference type="PROSITE" id="PS50109">
    <property type="entry name" value="HIS_KIN"/>
    <property type="match status" value="1"/>
</dbReference>
<name>A0A8T9Q1V1_9BACT</name>
<dbReference type="Gene3D" id="2.60.40.10">
    <property type="entry name" value="Immunoglobulins"/>
    <property type="match status" value="1"/>
</dbReference>
<keyword evidence="6" id="KW-0804">Transcription</keyword>